<evidence type="ECO:0000313" key="8">
    <source>
        <dbReference type="Proteomes" id="UP000700248"/>
    </source>
</evidence>
<dbReference type="InterPro" id="IPR005801">
    <property type="entry name" value="ADC_synthase"/>
</dbReference>
<proteinExistence type="inferred from homology"/>
<dbReference type="InterPro" id="IPR004561">
    <property type="entry name" value="IsoChor_synthase"/>
</dbReference>
<reference evidence="7" key="1">
    <citation type="journal article" date="2021" name="PeerJ">
        <title>Extensive microbial diversity within the chicken gut microbiome revealed by metagenomics and culture.</title>
        <authorList>
            <person name="Gilroy R."/>
            <person name="Ravi A."/>
            <person name="Getino M."/>
            <person name="Pursley I."/>
            <person name="Horton D.L."/>
            <person name="Alikhan N.F."/>
            <person name="Baker D."/>
            <person name="Gharbi K."/>
            <person name="Hall N."/>
            <person name="Watson M."/>
            <person name="Adriaenssens E.M."/>
            <person name="Foster-Nyarko E."/>
            <person name="Jarju S."/>
            <person name="Secka A."/>
            <person name="Antonio M."/>
            <person name="Oren A."/>
            <person name="Chaudhuri R.R."/>
            <person name="La Ragione R."/>
            <person name="Hildebrand F."/>
            <person name="Pallen M.J."/>
        </authorList>
    </citation>
    <scope>NUCLEOTIDE SEQUENCE</scope>
    <source>
        <strain evidence="7">CHK175-13533</strain>
    </source>
</reference>
<protein>
    <recommendedName>
        <fullName evidence="3">isochorismate synthase</fullName>
        <ecNumber evidence="3">5.4.4.2</ecNumber>
    </recommendedName>
    <alternativeName>
        <fullName evidence="5">Isochorismate mutase</fullName>
    </alternativeName>
</protein>
<dbReference type="InterPro" id="IPR015890">
    <property type="entry name" value="Chorismate_C"/>
</dbReference>
<dbReference type="EMBL" id="DYTQ01000046">
    <property type="protein sequence ID" value="HJH23621.1"/>
    <property type="molecule type" value="Genomic_DNA"/>
</dbReference>
<reference evidence="7" key="2">
    <citation type="submission" date="2021-09" db="EMBL/GenBank/DDBJ databases">
        <authorList>
            <person name="Gilroy R."/>
        </authorList>
    </citation>
    <scope>NUCLEOTIDE SEQUENCE</scope>
    <source>
        <strain evidence="7">CHK175-13533</strain>
    </source>
</reference>
<dbReference type="PANTHER" id="PTHR42839:SF2">
    <property type="entry name" value="ISOCHORISMATE SYNTHASE ENTC"/>
    <property type="match status" value="1"/>
</dbReference>
<dbReference type="Proteomes" id="UP000700248">
    <property type="component" value="Unassembled WGS sequence"/>
</dbReference>
<dbReference type="PANTHER" id="PTHR42839">
    <property type="entry name" value="ISOCHORISMATE SYNTHASE ENTC"/>
    <property type="match status" value="1"/>
</dbReference>
<dbReference type="AlphaFoldDB" id="A0A9D2VFC2"/>
<evidence type="ECO:0000256" key="5">
    <source>
        <dbReference type="ARBA" id="ARBA00041564"/>
    </source>
</evidence>
<evidence type="ECO:0000313" key="7">
    <source>
        <dbReference type="EMBL" id="HJH23621.1"/>
    </source>
</evidence>
<organism evidence="7 8">
    <name type="scientific">Paenalcaligenes hominis</name>
    <dbReference type="NCBI Taxonomy" id="643674"/>
    <lineage>
        <taxon>Bacteria</taxon>
        <taxon>Pseudomonadati</taxon>
        <taxon>Pseudomonadota</taxon>
        <taxon>Betaproteobacteria</taxon>
        <taxon>Burkholderiales</taxon>
        <taxon>Alcaligenaceae</taxon>
        <taxon>Paenalcaligenes</taxon>
    </lineage>
</organism>
<accession>A0A9D2VFC2</accession>
<dbReference type="NCBIfam" id="TIGR00543">
    <property type="entry name" value="isochor_syn"/>
    <property type="match status" value="1"/>
</dbReference>
<dbReference type="SUPFAM" id="SSF56322">
    <property type="entry name" value="ADC synthase"/>
    <property type="match status" value="1"/>
</dbReference>
<evidence type="ECO:0000256" key="1">
    <source>
        <dbReference type="ARBA" id="ARBA00000799"/>
    </source>
</evidence>
<evidence type="ECO:0000256" key="3">
    <source>
        <dbReference type="ARBA" id="ARBA00012824"/>
    </source>
</evidence>
<sequence>MNMLHHYQPSSHLFASPQGTVMGHGCLERVHSSNQDQQLRGKAQDLLTRHPLTPLVFGVIPFHTDRAAQLIVPERIAQYPATQRPDAESHSDANPLLSLRPQPSAAEFEQWVREALQCLAPPTMLKKLVMARHLTAQLKHGLDRRALLSELWAKNPHGYTYSFALDDEADPATFLGASPELLLRKQGGTVYLNPLAGTALRHLEDHATDQARAQHLLASAKDQREHAVVIENIVAALRPFCDVVEAAPTPSLVATATLWHLSTEIHAQLKAPYADALQLALAVHPTPAVCGHPTLEARAEIERIEGIDRGFFAGAVGWMNQAGDGEWAVAIRCAHYEQNHLTLSAGAGVVLGSDPQAERIETGNKLRTLLNALHTDPTMIQEGITA</sequence>
<dbReference type="GO" id="GO:0008909">
    <property type="term" value="F:isochorismate synthase activity"/>
    <property type="evidence" value="ECO:0007669"/>
    <property type="project" value="UniProtKB-EC"/>
</dbReference>
<feature type="domain" description="Chorismate-utilising enzyme C-terminal" evidence="6">
    <location>
        <begin position="106"/>
        <end position="365"/>
    </location>
</feature>
<evidence type="ECO:0000256" key="2">
    <source>
        <dbReference type="ARBA" id="ARBA00005297"/>
    </source>
</evidence>
<dbReference type="EC" id="5.4.4.2" evidence="3"/>
<gene>
    <name evidence="7" type="ORF">K8U84_03610</name>
</gene>
<comment type="catalytic activity">
    <reaction evidence="1">
        <text>chorismate = isochorismate</text>
        <dbReference type="Rhea" id="RHEA:18985"/>
        <dbReference type="ChEBI" id="CHEBI:29748"/>
        <dbReference type="ChEBI" id="CHEBI:29780"/>
        <dbReference type="EC" id="5.4.4.2"/>
    </reaction>
</comment>
<evidence type="ECO:0000256" key="4">
    <source>
        <dbReference type="ARBA" id="ARBA00023235"/>
    </source>
</evidence>
<dbReference type="RefSeq" id="WP_276830306.1">
    <property type="nucleotide sequence ID" value="NZ_DYTQ01000046.1"/>
</dbReference>
<keyword evidence="4 7" id="KW-0413">Isomerase</keyword>
<comment type="caution">
    <text evidence="7">The sequence shown here is derived from an EMBL/GenBank/DDBJ whole genome shotgun (WGS) entry which is preliminary data.</text>
</comment>
<name>A0A9D2VFC2_9BURK</name>
<dbReference type="Gene3D" id="3.60.120.10">
    <property type="entry name" value="Anthranilate synthase"/>
    <property type="match status" value="1"/>
</dbReference>
<dbReference type="GO" id="GO:0009697">
    <property type="term" value="P:salicylic acid biosynthetic process"/>
    <property type="evidence" value="ECO:0007669"/>
    <property type="project" value="TreeGrafter"/>
</dbReference>
<comment type="similarity">
    <text evidence="2">Belongs to the isochorismate synthase family.</text>
</comment>
<dbReference type="Pfam" id="PF00425">
    <property type="entry name" value="Chorismate_bind"/>
    <property type="match status" value="1"/>
</dbReference>
<evidence type="ECO:0000259" key="6">
    <source>
        <dbReference type="Pfam" id="PF00425"/>
    </source>
</evidence>